<dbReference type="Proteomes" id="UP000276133">
    <property type="component" value="Unassembled WGS sequence"/>
</dbReference>
<evidence type="ECO:0000256" key="5">
    <source>
        <dbReference type="ARBA" id="ARBA00022723"/>
    </source>
</evidence>
<organism evidence="10 11">
    <name type="scientific">Brachionus plicatilis</name>
    <name type="common">Marine rotifer</name>
    <name type="synonym">Brachionus muelleri</name>
    <dbReference type="NCBI Taxonomy" id="10195"/>
    <lineage>
        <taxon>Eukaryota</taxon>
        <taxon>Metazoa</taxon>
        <taxon>Spiralia</taxon>
        <taxon>Gnathifera</taxon>
        <taxon>Rotifera</taxon>
        <taxon>Eurotatoria</taxon>
        <taxon>Monogononta</taxon>
        <taxon>Pseudotrocha</taxon>
        <taxon>Ploima</taxon>
        <taxon>Brachionidae</taxon>
        <taxon>Brachionus</taxon>
    </lineage>
</organism>
<feature type="domain" description="LITAF" evidence="9">
    <location>
        <begin position="22"/>
        <end position="107"/>
    </location>
</feature>
<proteinExistence type="inferred from homology"/>
<comment type="similarity">
    <text evidence="4">Belongs to the CDIP1/LITAF family.</text>
</comment>
<comment type="subcellular location">
    <subcellularLocation>
        <location evidence="2">Endosome membrane</location>
        <topology evidence="2">Peripheral membrane protein</topology>
    </subcellularLocation>
    <subcellularLocation>
        <location evidence="1">Late endosome membrane</location>
    </subcellularLocation>
    <subcellularLocation>
        <location evidence="3">Lysosome membrane</location>
        <topology evidence="3">Peripheral membrane protein</topology>
        <orientation evidence="3">Cytoplasmic side</orientation>
    </subcellularLocation>
</comment>
<dbReference type="AlphaFoldDB" id="A0A3M7Q8K3"/>
<dbReference type="Pfam" id="PF10601">
    <property type="entry name" value="zf-LITAF-like"/>
    <property type="match status" value="1"/>
</dbReference>
<evidence type="ECO:0000256" key="2">
    <source>
        <dbReference type="ARBA" id="ARBA00004481"/>
    </source>
</evidence>
<name>A0A3M7Q8K3_BRAPC</name>
<comment type="caution">
    <text evidence="10">The sequence shown here is derived from an EMBL/GenBank/DDBJ whole genome shotgun (WGS) entry which is preliminary data.</text>
</comment>
<dbReference type="PROSITE" id="PS51837">
    <property type="entry name" value="LITAF"/>
    <property type="match status" value="1"/>
</dbReference>
<keyword evidence="7 8" id="KW-0472">Membrane</keyword>
<evidence type="ECO:0000256" key="4">
    <source>
        <dbReference type="ARBA" id="ARBA00005975"/>
    </source>
</evidence>
<dbReference type="SMART" id="SM00714">
    <property type="entry name" value="LITAF"/>
    <property type="match status" value="1"/>
</dbReference>
<evidence type="ECO:0000313" key="11">
    <source>
        <dbReference type="Proteomes" id="UP000276133"/>
    </source>
</evidence>
<dbReference type="OrthoDB" id="5599753at2759"/>
<evidence type="ECO:0000256" key="7">
    <source>
        <dbReference type="ARBA" id="ARBA00023136"/>
    </source>
</evidence>
<dbReference type="PANTHER" id="PTHR23292">
    <property type="entry name" value="LIPOPOLYSACCHARIDE-INDUCED TUMOR NECROSIS FACTOR-ALPHA FACTOR"/>
    <property type="match status" value="1"/>
</dbReference>
<keyword evidence="8" id="KW-0812">Transmembrane</keyword>
<feature type="transmembrane region" description="Helical" evidence="8">
    <location>
        <begin position="60"/>
        <end position="83"/>
    </location>
</feature>
<keyword evidence="11" id="KW-1185">Reference proteome</keyword>
<evidence type="ECO:0000256" key="6">
    <source>
        <dbReference type="ARBA" id="ARBA00022833"/>
    </source>
</evidence>
<dbReference type="InterPro" id="IPR037519">
    <property type="entry name" value="LITAF_fam"/>
</dbReference>
<sequence>MSNSEDAPIYQDTAIPNNMCPSKAVVVQPIGVNLDTQPCSLICPVCKANVVSKITHKSGLCTWLLCVLLCLVGCGFGCQFIPFCVDRCKDVQHHCPNCNSFLGKKKPI</sequence>
<accession>A0A3M7Q8K3</accession>
<dbReference type="STRING" id="10195.A0A3M7Q8K3"/>
<keyword evidence="8" id="KW-1133">Transmembrane helix</keyword>
<evidence type="ECO:0000259" key="9">
    <source>
        <dbReference type="PROSITE" id="PS51837"/>
    </source>
</evidence>
<keyword evidence="5" id="KW-0479">Metal-binding</keyword>
<evidence type="ECO:0000256" key="3">
    <source>
        <dbReference type="ARBA" id="ARBA00004630"/>
    </source>
</evidence>
<dbReference type="GO" id="GO:0008270">
    <property type="term" value="F:zinc ion binding"/>
    <property type="evidence" value="ECO:0007669"/>
    <property type="project" value="TreeGrafter"/>
</dbReference>
<gene>
    <name evidence="10" type="ORF">BpHYR1_033791</name>
</gene>
<dbReference type="GO" id="GO:0005765">
    <property type="term" value="C:lysosomal membrane"/>
    <property type="evidence" value="ECO:0007669"/>
    <property type="project" value="UniProtKB-SubCell"/>
</dbReference>
<dbReference type="GO" id="GO:0031902">
    <property type="term" value="C:late endosome membrane"/>
    <property type="evidence" value="ECO:0007669"/>
    <property type="project" value="UniProtKB-SubCell"/>
</dbReference>
<protein>
    <submittedName>
        <fullName evidence="10">Lipopolysaccharide-induced tumor necrosis factor-alpha factor</fullName>
    </submittedName>
</protein>
<dbReference type="InterPro" id="IPR006629">
    <property type="entry name" value="LITAF"/>
</dbReference>
<dbReference type="EMBL" id="REGN01007101">
    <property type="protein sequence ID" value="RNA07285.1"/>
    <property type="molecule type" value="Genomic_DNA"/>
</dbReference>
<evidence type="ECO:0000313" key="10">
    <source>
        <dbReference type="EMBL" id="RNA07285.1"/>
    </source>
</evidence>
<evidence type="ECO:0000256" key="1">
    <source>
        <dbReference type="ARBA" id="ARBA00004414"/>
    </source>
</evidence>
<dbReference type="PANTHER" id="PTHR23292:SF6">
    <property type="entry name" value="FI16602P1-RELATED"/>
    <property type="match status" value="1"/>
</dbReference>
<keyword evidence="6" id="KW-0862">Zinc</keyword>
<reference evidence="10 11" key="1">
    <citation type="journal article" date="2018" name="Sci. Rep.">
        <title>Genomic signatures of local adaptation to the degree of environmental predictability in rotifers.</title>
        <authorList>
            <person name="Franch-Gras L."/>
            <person name="Hahn C."/>
            <person name="Garcia-Roger E.M."/>
            <person name="Carmona M.J."/>
            <person name="Serra M."/>
            <person name="Gomez A."/>
        </authorList>
    </citation>
    <scope>NUCLEOTIDE SEQUENCE [LARGE SCALE GENOMIC DNA]</scope>
    <source>
        <strain evidence="10">HYR1</strain>
    </source>
</reference>
<evidence type="ECO:0000256" key="8">
    <source>
        <dbReference type="SAM" id="Phobius"/>
    </source>
</evidence>